<dbReference type="Proteomes" id="UP000541425">
    <property type="component" value="Unassembled WGS sequence"/>
</dbReference>
<organism evidence="1 2">
    <name type="scientific">Alloprevotella rava</name>
    <dbReference type="NCBI Taxonomy" id="671218"/>
    <lineage>
        <taxon>Bacteria</taxon>
        <taxon>Pseudomonadati</taxon>
        <taxon>Bacteroidota</taxon>
        <taxon>Bacteroidia</taxon>
        <taxon>Bacteroidales</taxon>
        <taxon>Prevotellaceae</taxon>
        <taxon>Alloprevotella</taxon>
    </lineage>
</organism>
<reference evidence="1 2" key="1">
    <citation type="submission" date="2020-08" db="EMBL/GenBank/DDBJ databases">
        <title>Genomic Encyclopedia of Type Strains, Phase IV (KMG-IV): sequencing the most valuable type-strain genomes for metagenomic binning, comparative biology and taxonomic classification.</title>
        <authorList>
            <person name="Goeker M."/>
        </authorList>
    </citation>
    <scope>NUCLEOTIDE SEQUENCE [LARGE SCALE GENOMIC DNA]</scope>
    <source>
        <strain evidence="1 2">DSM 22548</strain>
    </source>
</reference>
<evidence type="ECO:0000313" key="1">
    <source>
        <dbReference type="EMBL" id="MBB3703615.1"/>
    </source>
</evidence>
<gene>
    <name evidence="1" type="ORF">FHS60_002106</name>
</gene>
<comment type="caution">
    <text evidence="1">The sequence shown here is derived from an EMBL/GenBank/DDBJ whole genome shotgun (WGS) entry which is preliminary data.</text>
</comment>
<dbReference type="EMBL" id="JACICA010000017">
    <property type="protein sequence ID" value="MBB3703615.1"/>
    <property type="molecule type" value="Genomic_DNA"/>
</dbReference>
<dbReference type="AlphaFoldDB" id="A0A7W5Y2C0"/>
<sequence length="29" mass="3343">MIKVVPYTYLNRKLYNLPTSPTKGATMKN</sequence>
<name>A0A7W5Y2C0_9BACT</name>
<evidence type="ECO:0000313" key="2">
    <source>
        <dbReference type="Proteomes" id="UP000541425"/>
    </source>
</evidence>
<protein>
    <submittedName>
        <fullName evidence="1">Uncharacterized protein</fullName>
    </submittedName>
</protein>
<accession>A0A7W5Y2C0</accession>
<proteinExistence type="predicted"/>